<dbReference type="OrthoDB" id="10657776at2759"/>
<comment type="caution">
    <text evidence="2">The sequence shown here is derived from an EMBL/GenBank/DDBJ whole genome shotgun (WGS) entry which is preliminary data.</text>
</comment>
<protein>
    <submittedName>
        <fullName evidence="2">Uncharacterized protein</fullName>
    </submittedName>
</protein>
<feature type="region of interest" description="Disordered" evidence="1">
    <location>
        <begin position="14"/>
        <end position="34"/>
    </location>
</feature>
<proteinExistence type="predicted"/>
<organism evidence="2 3">
    <name type="scientific">Diacronema lutheri</name>
    <name type="common">Unicellular marine alga</name>
    <name type="synonym">Monochrysis lutheri</name>
    <dbReference type="NCBI Taxonomy" id="2081491"/>
    <lineage>
        <taxon>Eukaryota</taxon>
        <taxon>Haptista</taxon>
        <taxon>Haptophyta</taxon>
        <taxon>Pavlovophyceae</taxon>
        <taxon>Pavlovales</taxon>
        <taxon>Pavlovaceae</taxon>
        <taxon>Diacronema</taxon>
    </lineage>
</organism>
<keyword evidence="3" id="KW-1185">Reference proteome</keyword>
<evidence type="ECO:0000313" key="3">
    <source>
        <dbReference type="Proteomes" id="UP000751190"/>
    </source>
</evidence>
<gene>
    <name evidence="2" type="ORF">KFE25_004374</name>
</gene>
<sequence>MALIRAADPWASLDAQRASAGAGAPAPAPDAPDPEARTVRFETVAARPASAPGGARVGTGAMRIGAPLVENRPVRKVLDHPLHPSAPAWPFGMGRRATLLEHARVDLAPPDGAAWRSSSARAGPSAFGAQASSHRANAASARFTTAPRVAPWVQAAERGRDEPGPAEHASGVLRMHALGAGGCGARGSAGTAGARRQPPLPVGHFRHRAAEREGEGGAEPEYVPYPLMHVRPIRAGIAPAAGRAPRAPPASGARTFGTARRETALAAPRGAGGEGAGARRGVRPYYVPMTR</sequence>
<dbReference type="Proteomes" id="UP000751190">
    <property type="component" value="Unassembled WGS sequence"/>
</dbReference>
<evidence type="ECO:0000256" key="1">
    <source>
        <dbReference type="SAM" id="MobiDB-lite"/>
    </source>
</evidence>
<dbReference type="AlphaFoldDB" id="A0A8J5X6B9"/>
<name>A0A8J5X6B9_DIALT</name>
<dbReference type="EMBL" id="JAGTXO010000085">
    <property type="protein sequence ID" value="KAG8457063.1"/>
    <property type="molecule type" value="Genomic_DNA"/>
</dbReference>
<evidence type="ECO:0000313" key="2">
    <source>
        <dbReference type="EMBL" id="KAG8457063.1"/>
    </source>
</evidence>
<reference evidence="2" key="1">
    <citation type="submission" date="2021-05" db="EMBL/GenBank/DDBJ databases">
        <title>The genome of the haptophyte Pavlova lutheri (Diacronema luteri, Pavlovales) - a model for lipid biosynthesis in eukaryotic algae.</title>
        <authorList>
            <person name="Hulatt C.J."/>
            <person name="Posewitz M.C."/>
        </authorList>
    </citation>
    <scope>NUCLEOTIDE SEQUENCE</scope>
    <source>
        <strain evidence="2">NIVA-4/92</strain>
    </source>
</reference>
<accession>A0A8J5X6B9</accession>